<feature type="transmembrane region" description="Helical" evidence="6">
    <location>
        <begin position="227"/>
        <end position="255"/>
    </location>
</feature>
<feature type="transmembrane region" description="Helical" evidence="6">
    <location>
        <begin position="261"/>
        <end position="280"/>
    </location>
</feature>
<comment type="subcellular location">
    <subcellularLocation>
        <location evidence="1">Membrane</location>
        <topology evidence="1">Multi-pass membrane protein</topology>
    </subcellularLocation>
</comment>
<name>A0A1N6NKA0_9GAMM</name>
<dbReference type="Pfam" id="PF01594">
    <property type="entry name" value="AI-2E_transport"/>
    <property type="match status" value="1"/>
</dbReference>
<dbReference type="GO" id="GO:0055085">
    <property type="term" value="P:transmembrane transport"/>
    <property type="evidence" value="ECO:0007669"/>
    <property type="project" value="TreeGrafter"/>
</dbReference>
<accession>A0A1N6NKA0</accession>
<keyword evidence="3 6" id="KW-0812">Transmembrane</keyword>
<evidence type="ECO:0000256" key="5">
    <source>
        <dbReference type="ARBA" id="ARBA00023136"/>
    </source>
</evidence>
<comment type="similarity">
    <text evidence="2">Belongs to the autoinducer-2 exporter (AI-2E) (TC 2.A.86) family.</text>
</comment>
<sequence>MDSSSQASLATLAGFVRKVQWVVVVVAIGWLLSKLSSILAPFVIAAMLGWLGDPLVDRIEARGASRNTAVAAVFSAMCLILLIVMLILVPVVVRQVGTLTQSLPEYQAWLANWFTGQLVPWVQAKFNFDLIAWFDSKHLIEMVREHWERVGGIATAVLGYVSRSGIGMVMWLVNLVLIPILAFFFLRDWDVFVERVASLIPRDSLSTVTKLAQESNDVLSGFLRGQFLVMIALAIMYGAGLALFGVKIGILIGLIGGMLSFVPYLGPTSVVVMGTIAALVQGLGWQGVAGVAVVWGVAQVIESYVLTPKLVGDRIGLHPMVVIFAVMAGGALFGFVGMLLALPGAAVLNVLLRYCVDRYRHSKTYIGEQGETMGQATPAPVAIEAPAAPSPDA</sequence>
<feature type="transmembrane region" description="Helical" evidence="6">
    <location>
        <begin position="287"/>
        <end position="307"/>
    </location>
</feature>
<organism evidence="7 8">
    <name type="scientific">Solilutibacter tolerans</name>
    <dbReference type="NCBI Taxonomy" id="1604334"/>
    <lineage>
        <taxon>Bacteria</taxon>
        <taxon>Pseudomonadati</taxon>
        <taxon>Pseudomonadota</taxon>
        <taxon>Gammaproteobacteria</taxon>
        <taxon>Lysobacterales</taxon>
        <taxon>Lysobacteraceae</taxon>
        <taxon>Solilutibacter</taxon>
    </lineage>
</organism>
<feature type="transmembrane region" description="Helical" evidence="6">
    <location>
        <begin position="319"/>
        <end position="352"/>
    </location>
</feature>
<dbReference type="RefSeq" id="WP_076585247.1">
    <property type="nucleotide sequence ID" value="NZ_FTLW01000001.1"/>
</dbReference>
<dbReference type="STRING" id="1604334.SAMN05421546_0292"/>
<feature type="transmembrane region" description="Helical" evidence="6">
    <location>
        <begin position="168"/>
        <end position="186"/>
    </location>
</feature>
<dbReference type="AlphaFoldDB" id="A0A1N6NKA0"/>
<keyword evidence="4 6" id="KW-1133">Transmembrane helix</keyword>
<dbReference type="GO" id="GO:0016020">
    <property type="term" value="C:membrane"/>
    <property type="evidence" value="ECO:0007669"/>
    <property type="project" value="UniProtKB-SubCell"/>
</dbReference>
<dbReference type="Proteomes" id="UP000241788">
    <property type="component" value="Unassembled WGS sequence"/>
</dbReference>
<proteinExistence type="inferred from homology"/>
<evidence type="ECO:0000313" key="8">
    <source>
        <dbReference type="Proteomes" id="UP000241788"/>
    </source>
</evidence>
<evidence type="ECO:0000256" key="4">
    <source>
        <dbReference type="ARBA" id="ARBA00022989"/>
    </source>
</evidence>
<dbReference type="EMBL" id="FTLW01000001">
    <property type="protein sequence ID" value="SIP92510.1"/>
    <property type="molecule type" value="Genomic_DNA"/>
</dbReference>
<gene>
    <name evidence="7" type="ORF">SAMN05421546_0292</name>
</gene>
<dbReference type="PANTHER" id="PTHR21716">
    <property type="entry name" value="TRANSMEMBRANE PROTEIN"/>
    <property type="match status" value="1"/>
</dbReference>
<dbReference type="OrthoDB" id="5792512at2"/>
<keyword evidence="8" id="KW-1185">Reference proteome</keyword>
<feature type="transmembrane region" description="Helical" evidence="6">
    <location>
        <begin position="68"/>
        <end position="93"/>
    </location>
</feature>
<reference evidence="8" key="1">
    <citation type="submission" date="2017-01" db="EMBL/GenBank/DDBJ databases">
        <authorList>
            <person name="Varghese N."/>
            <person name="Submissions S."/>
        </authorList>
    </citation>
    <scope>NUCLEOTIDE SEQUENCE [LARGE SCALE GENOMIC DNA]</scope>
    <source>
        <strain evidence="8">UM1</strain>
    </source>
</reference>
<evidence type="ECO:0000256" key="6">
    <source>
        <dbReference type="SAM" id="Phobius"/>
    </source>
</evidence>
<evidence type="ECO:0000256" key="2">
    <source>
        <dbReference type="ARBA" id="ARBA00009773"/>
    </source>
</evidence>
<evidence type="ECO:0000256" key="1">
    <source>
        <dbReference type="ARBA" id="ARBA00004141"/>
    </source>
</evidence>
<dbReference type="PANTHER" id="PTHR21716:SF64">
    <property type="entry name" value="AI-2 TRANSPORT PROTEIN TQSA"/>
    <property type="match status" value="1"/>
</dbReference>
<evidence type="ECO:0000313" key="7">
    <source>
        <dbReference type="EMBL" id="SIP92510.1"/>
    </source>
</evidence>
<keyword evidence="5 6" id="KW-0472">Membrane</keyword>
<evidence type="ECO:0000256" key="3">
    <source>
        <dbReference type="ARBA" id="ARBA00022692"/>
    </source>
</evidence>
<feature type="transmembrane region" description="Helical" evidence="6">
    <location>
        <begin position="12"/>
        <end position="32"/>
    </location>
</feature>
<protein>
    <submittedName>
        <fullName evidence="7">Predicted PurR-regulated permease PerM</fullName>
    </submittedName>
</protein>
<dbReference type="InterPro" id="IPR002549">
    <property type="entry name" value="AI-2E-like"/>
</dbReference>